<dbReference type="Proteomes" id="UP000460287">
    <property type="component" value="Unassembled WGS sequence"/>
</dbReference>
<dbReference type="GO" id="GO:0005886">
    <property type="term" value="C:plasma membrane"/>
    <property type="evidence" value="ECO:0007669"/>
    <property type="project" value="UniProtKB-SubCell"/>
</dbReference>
<feature type="domain" description="HAMP" evidence="13">
    <location>
        <begin position="346"/>
        <end position="398"/>
    </location>
</feature>
<comment type="subcellular location">
    <subcellularLocation>
        <location evidence="1">Cell membrane</location>
        <topology evidence="1">Multi-pass membrane protein</topology>
    </subcellularLocation>
</comment>
<reference evidence="14 15" key="1">
    <citation type="submission" date="2019-08" db="EMBL/GenBank/DDBJ databases">
        <title>In-depth cultivation of the pig gut microbiome towards novel bacterial diversity and tailored functional studies.</title>
        <authorList>
            <person name="Wylensek D."/>
            <person name="Hitch T.C.A."/>
            <person name="Clavel T."/>
        </authorList>
    </citation>
    <scope>NUCLEOTIDE SEQUENCE [LARGE SCALE GENOMIC DNA]</scope>
    <source>
        <strain evidence="14 15">WCA-383-APC-5B</strain>
    </source>
</reference>
<dbReference type="PANTHER" id="PTHR32089">
    <property type="entry name" value="METHYL-ACCEPTING CHEMOTAXIS PROTEIN MCPB"/>
    <property type="match status" value="1"/>
</dbReference>
<feature type="transmembrane region" description="Helical" evidence="11">
    <location>
        <begin position="326"/>
        <end position="348"/>
    </location>
</feature>
<evidence type="ECO:0000259" key="13">
    <source>
        <dbReference type="PROSITE" id="PS50885"/>
    </source>
</evidence>
<dbReference type="CDD" id="cd11386">
    <property type="entry name" value="MCP_signal"/>
    <property type="match status" value="1"/>
</dbReference>
<name>A0A7X2MVN9_9CLOT</name>
<dbReference type="Gene3D" id="3.30.450.20">
    <property type="entry name" value="PAS domain"/>
    <property type="match status" value="2"/>
</dbReference>
<keyword evidence="10" id="KW-0175">Coiled coil</keyword>
<proteinExistence type="inferred from homology"/>
<evidence type="ECO:0000256" key="5">
    <source>
        <dbReference type="ARBA" id="ARBA00022989"/>
    </source>
</evidence>
<dbReference type="EMBL" id="VULX01000001">
    <property type="protein sequence ID" value="MSR89890.1"/>
    <property type="molecule type" value="Genomic_DNA"/>
</dbReference>
<sequence length="704" mass="76454">MTIWGADKMGLKLKRNKLTSFKWKNKFRGNNKGIIGKSVKNVKMLFKNKIAYKLTICFSATVAIALITFGISSVIKVSSEFEKNIMVTSSQTLKEIDNGFSKYFNIISSEVGMLSKCSYIQSAGTDRNSIQSVQKLLMAAGSANDNIANSGFASEDGILIEAMKDEEESKSGYKSSDWYKAAKEKKDMPIFNTSGKDETTGKKLVRVCQAVNEGSEFKGVVYIDVAISNVETYVQSTKLLNKGYIVVCDENGNIVFNNSKNKLKNMNSIDVWSEIKKQNSGSYKSSISGEKSYIAQCTNSETNWKLIGIVDHQEVTNNTNGIKNGIIITIILFIAICTAVALGISSILTGTIAKFSSSFKSVAGGDFTDRIAVKTGDEFEVLGDRYNSMLDAISKIIKSSNDMAEELSKSAESMTNMASETTESVGEVSSAIQNVAQGAGKQSESTENAAMSMESLSEKLQSINNDAETINSKSDKTKELSSKGLKMVELLIEKSDKTKNNVSDVASMVGSMTDSIKKINVMAGAIASITDQTNLLSLNASIEAARAGEAGKGFAVVAEEIRKLADESRKSTDDIRSILVEINKGVSDTTSVMNESSSIIEEQNEVVTKTKSVFAEIMDSIESLADELNNIRELIMKINDDKEKVKSKIDEVCSVSQNTAAISEEVTASTEEVDATINELSQYADKLHTMAKELADSMAVFKIV</sequence>
<evidence type="ECO:0000256" key="4">
    <source>
        <dbReference type="ARBA" id="ARBA00022692"/>
    </source>
</evidence>
<keyword evidence="15" id="KW-1185">Reference proteome</keyword>
<evidence type="ECO:0000259" key="12">
    <source>
        <dbReference type="PROSITE" id="PS50111"/>
    </source>
</evidence>
<organism evidence="14 15">
    <name type="scientific">Inconstantimicrobium porci</name>
    <dbReference type="NCBI Taxonomy" id="2652291"/>
    <lineage>
        <taxon>Bacteria</taxon>
        <taxon>Bacillati</taxon>
        <taxon>Bacillota</taxon>
        <taxon>Clostridia</taxon>
        <taxon>Eubacteriales</taxon>
        <taxon>Clostridiaceae</taxon>
        <taxon>Inconstantimicrobium</taxon>
    </lineage>
</organism>
<dbReference type="InterPro" id="IPR003660">
    <property type="entry name" value="HAMP_dom"/>
</dbReference>
<feature type="coiled-coil region" evidence="10">
    <location>
        <begin position="621"/>
        <end position="648"/>
    </location>
</feature>
<comment type="caution">
    <text evidence="14">The sequence shown here is derived from an EMBL/GenBank/DDBJ whole genome shotgun (WGS) entry which is preliminary data.</text>
</comment>
<evidence type="ECO:0000256" key="2">
    <source>
        <dbReference type="ARBA" id="ARBA00022475"/>
    </source>
</evidence>
<dbReference type="SMART" id="SM00283">
    <property type="entry name" value="MA"/>
    <property type="match status" value="1"/>
</dbReference>
<evidence type="ECO:0000313" key="15">
    <source>
        <dbReference type="Proteomes" id="UP000460287"/>
    </source>
</evidence>
<dbReference type="Pfam" id="PF02743">
    <property type="entry name" value="dCache_1"/>
    <property type="match status" value="1"/>
</dbReference>
<dbReference type="Gene3D" id="1.10.287.950">
    <property type="entry name" value="Methyl-accepting chemotaxis protein"/>
    <property type="match status" value="1"/>
</dbReference>
<feature type="domain" description="Methyl-accepting transducer" evidence="12">
    <location>
        <begin position="417"/>
        <end position="674"/>
    </location>
</feature>
<dbReference type="InterPro" id="IPR033479">
    <property type="entry name" value="dCache_1"/>
</dbReference>
<evidence type="ECO:0000256" key="1">
    <source>
        <dbReference type="ARBA" id="ARBA00004651"/>
    </source>
</evidence>
<keyword evidence="2" id="KW-1003">Cell membrane</keyword>
<dbReference type="GO" id="GO:0006935">
    <property type="term" value="P:chemotaxis"/>
    <property type="evidence" value="ECO:0007669"/>
    <property type="project" value="UniProtKB-KW"/>
</dbReference>
<evidence type="ECO:0000256" key="10">
    <source>
        <dbReference type="SAM" id="Coils"/>
    </source>
</evidence>
<gene>
    <name evidence="14" type="ORF">FYJ33_00305</name>
</gene>
<keyword evidence="6 11" id="KW-0472">Membrane</keyword>
<evidence type="ECO:0000256" key="7">
    <source>
        <dbReference type="ARBA" id="ARBA00023224"/>
    </source>
</evidence>
<dbReference type="Pfam" id="PF00672">
    <property type="entry name" value="HAMP"/>
    <property type="match status" value="1"/>
</dbReference>
<evidence type="ECO:0000256" key="6">
    <source>
        <dbReference type="ARBA" id="ARBA00023136"/>
    </source>
</evidence>
<evidence type="ECO:0000256" key="9">
    <source>
        <dbReference type="PROSITE-ProRule" id="PRU00284"/>
    </source>
</evidence>
<keyword evidence="5 11" id="KW-1133">Transmembrane helix</keyword>
<accession>A0A7X2MVN9</accession>
<comment type="similarity">
    <text evidence="8">Belongs to the methyl-accepting chemotaxis (MCP) protein family.</text>
</comment>
<keyword evidence="7 9" id="KW-0807">Transducer</keyword>
<dbReference type="PROSITE" id="PS50111">
    <property type="entry name" value="CHEMOTAXIS_TRANSDUC_2"/>
    <property type="match status" value="1"/>
</dbReference>
<dbReference type="PROSITE" id="PS50885">
    <property type="entry name" value="HAMP"/>
    <property type="match status" value="1"/>
</dbReference>
<dbReference type="InterPro" id="IPR004089">
    <property type="entry name" value="MCPsignal_dom"/>
</dbReference>
<protein>
    <submittedName>
        <fullName evidence="14">Methyl-accepting chemotaxis protein</fullName>
    </submittedName>
</protein>
<dbReference type="GO" id="GO:0007165">
    <property type="term" value="P:signal transduction"/>
    <property type="evidence" value="ECO:0007669"/>
    <property type="project" value="UniProtKB-KW"/>
</dbReference>
<dbReference type="CDD" id="cd06225">
    <property type="entry name" value="HAMP"/>
    <property type="match status" value="1"/>
</dbReference>
<evidence type="ECO:0000256" key="11">
    <source>
        <dbReference type="SAM" id="Phobius"/>
    </source>
</evidence>
<evidence type="ECO:0000313" key="14">
    <source>
        <dbReference type="EMBL" id="MSR89890.1"/>
    </source>
</evidence>
<feature type="transmembrane region" description="Helical" evidence="11">
    <location>
        <begin position="50"/>
        <end position="75"/>
    </location>
</feature>
<evidence type="ECO:0000256" key="3">
    <source>
        <dbReference type="ARBA" id="ARBA00022500"/>
    </source>
</evidence>
<evidence type="ECO:0000256" key="8">
    <source>
        <dbReference type="ARBA" id="ARBA00029447"/>
    </source>
</evidence>
<keyword evidence="4 11" id="KW-0812">Transmembrane</keyword>
<keyword evidence="3" id="KW-0145">Chemotaxis</keyword>
<dbReference type="SMART" id="SM00304">
    <property type="entry name" value="HAMP"/>
    <property type="match status" value="1"/>
</dbReference>
<dbReference type="AlphaFoldDB" id="A0A7X2MVN9"/>
<dbReference type="PANTHER" id="PTHR32089:SF114">
    <property type="entry name" value="METHYL-ACCEPTING CHEMOTAXIS PROTEIN MCPB"/>
    <property type="match status" value="1"/>
</dbReference>
<dbReference type="SUPFAM" id="SSF58104">
    <property type="entry name" value="Methyl-accepting chemotaxis protein (MCP) signaling domain"/>
    <property type="match status" value="1"/>
</dbReference>
<dbReference type="Pfam" id="PF00015">
    <property type="entry name" value="MCPsignal"/>
    <property type="match status" value="1"/>
</dbReference>